<gene>
    <name evidence="3" type="ORF">TrST_g12557</name>
</gene>
<keyword evidence="1" id="KW-0539">Nucleus</keyword>
<dbReference type="PANTHER" id="PTHR17972:SF0">
    <property type="entry name" value="NUCLEOLAR PROTEIN 6"/>
    <property type="match status" value="1"/>
</dbReference>
<evidence type="ECO:0000256" key="1">
    <source>
        <dbReference type="RuleBase" id="RU364032"/>
    </source>
</evidence>
<dbReference type="GO" id="GO:0006409">
    <property type="term" value="P:tRNA export from nucleus"/>
    <property type="evidence" value="ECO:0007669"/>
    <property type="project" value="TreeGrafter"/>
</dbReference>
<comment type="subcellular location">
    <subcellularLocation>
        <location evidence="1">Nucleus</location>
        <location evidence="1">Nucleolus</location>
    </subcellularLocation>
</comment>
<keyword evidence="4" id="KW-1185">Reference proteome</keyword>
<evidence type="ECO:0000259" key="2">
    <source>
        <dbReference type="Pfam" id="PF17407"/>
    </source>
</evidence>
<feature type="domain" description="Nrap protein" evidence="2">
    <location>
        <begin position="113"/>
        <end position="247"/>
    </location>
</feature>
<dbReference type="Gene3D" id="3.30.70.3030">
    <property type="match status" value="1"/>
</dbReference>
<dbReference type="InterPro" id="IPR035371">
    <property type="entry name" value="Nrap_D6"/>
</dbReference>
<reference evidence="4" key="1">
    <citation type="journal article" date="2023" name="Commun. Biol.">
        <title>Genome analysis of Parmales, the sister group of diatoms, reveals the evolutionary specialization of diatoms from phago-mixotrophs to photoautotrophs.</title>
        <authorList>
            <person name="Ban H."/>
            <person name="Sato S."/>
            <person name="Yoshikawa S."/>
            <person name="Yamada K."/>
            <person name="Nakamura Y."/>
            <person name="Ichinomiya M."/>
            <person name="Sato N."/>
            <person name="Blanc-Mathieu R."/>
            <person name="Endo H."/>
            <person name="Kuwata A."/>
            <person name="Ogata H."/>
        </authorList>
    </citation>
    <scope>NUCLEOTIDE SEQUENCE [LARGE SCALE GENOMIC DNA]</scope>
    <source>
        <strain evidence="4">NIES 3701</strain>
    </source>
</reference>
<protein>
    <recommendedName>
        <fullName evidence="2">Nrap protein domain-containing protein</fullName>
    </recommendedName>
</protein>
<dbReference type="GO" id="GO:0034456">
    <property type="term" value="C:UTP-C complex"/>
    <property type="evidence" value="ECO:0007669"/>
    <property type="project" value="TreeGrafter"/>
</dbReference>
<dbReference type="GO" id="GO:0003723">
    <property type="term" value="F:RNA binding"/>
    <property type="evidence" value="ECO:0007669"/>
    <property type="project" value="UniProtKB-KW"/>
</dbReference>
<proteinExistence type="inferred from homology"/>
<dbReference type="AlphaFoldDB" id="A0A9W7B1W3"/>
<organism evidence="3 4">
    <name type="scientific">Triparma strigata</name>
    <dbReference type="NCBI Taxonomy" id="1606541"/>
    <lineage>
        <taxon>Eukaryota</taxon>
        <taxon>Sar</taxon>
        <taxon>Stramenopiles</taxon>
        <taxon>Ochrophyta</taxon>
        <taxon>Bolidophyceae</taxon>
        <taxon>Parmales</taxon>
        <taxon>Triparmaceae</taxon>
        <taxon>Triparma</taxon>
    </lineage>
</organism>
<evidence type="ECO:0000313" key="4">
    <source>
        <dbReference type="Proteomes" id="UP001165085"/>
    </source>
</evidence>
<accession>A0A9W7B1W3</accession>
<dbReference type="Proteomes" id="UP001165085">
    <property type="component" value="Unassembled WGS sequence"/>
</dbReference>
<dbReference type="PANTHER" id="PTHR17972">
    <property type="entry name" value="NUCLEOLAR RNA-ASSOCIATED PROTEIN"/>
    <property type="match status" value="1"/>
</dbReference>
<comment type="similarity">
    <text evidence="1">Belongs to the NRAP family.</text>
</comment>
<keyword evidence="1" id="KW-0694">RNA-binding</keyword>
<dbReference type="OrthoDB" id="10444680at2759"/>
<dbReference type="EMBL" id="BRXY01000267">
    <property type="protein sequence ID" value="GMH82349.1"/>
    <property type="molecule type" value="Genomic_DNA"/>
</dbReference>
<dbReference type="Pfam" id="PF17407">
    <property type="entry name" value="Nrap_D6"/>
    <property type="match status" value="1"/>
</dbReference>
<dbReference type="GO" id="GO:0006364">
    <property type="term" value="P:rRNA processing"/>
    <property type="evidence" value="ECO:0007669"/>
    <property type="project" value="TreeGrafter"/>
</dbReference>
<dbReference type="GO" id="GO:0032545">
    <property type="term" value="C:CURI complex"/>
    <property type="evidence" value="ECO:0007669"/>
    <property type="project" value="TreeGrafter"/>
</dbReference>
<evidence type="ECO:0000313" key="3">
    <source>
        <dbReference type="EMBL" id="GMH82349.1"/>
    </source>
</evidence>
<name>A0A9W7B1W3_9STRA</name>
<dbReference type="InterPro" id="IPR005554">
    <property type="entry name" value="NOL6/Upt22"/>
</dbReference>
<sequence>MIVCGDDVIEGLAVKGLERFDGSSVWEGFECILRYLKDLKFGIIHIGGDPTEGKQREEEGMRIVMRNEGETIRGREVKRVLVNRLRNLASTFLKVLEKKGREHWRKGFKANPKEYDIVFKLSPSVVTPGFSSFNDLSPSPSSSSSSSPPPIFKGSKKYKNLTVTLPPNFDCVSTLISRLALHSDYFLTFHNPLTPEVLGIIFTPEVKTGIFDPKYSRFMEIKQDGKVGINIQQVIDEVKEMGKGVIVESKSYIN</sequence>
<dbReference type="GO" id="GO:0032040">
    <property type="term" value="C:small-subunit processome"/>
    <property type="evidence" value="ECO:0007669"/>
    <property type="project" value="TreeGrafter"/>
</dbReference>
<comment type="caution">
    <text evidence="3">The sequence shown here is derived from an EMBL/GenBank/DDBJ whole genome shotgun (WGS) entry which is preliminary data.</text>
</comment>